<sequence length="832" mass="92167">MASRSGDADNAAMFVGYFDVEDSNNVDSCQQEIVTLEPLASTSRQREDAIQCVNIHIHDLNRVDDVSSQVGLSLITASLQSLSEGFSYYEEECDYEEELDSNVTSEDILKRHAERQVSPVLAFKLPRIDQIDSSISRSETARGITVEVSRGSSNSCAIPQCSTDDVPNVNKDGSAQQTTLVVDDGNSFDASQLLNEKVGPNVSENLGTFVNSLLTTQMTLTKRKELFDKYLRPGNYQLNFPIVNDVIYEQCIGSFGRSNDVKLHTIQSAFEGLNVFGDFSKQTNSIALLASSSYSLSQYRRTNLKQYLKDEYQSLCAPKTKLTDQLFGDDVVNKIKSLTEGKKMVAMVAQKSQFSNPSSTRGLGGFGGFRGFSRGRGRSSRRGGRLPLGRLFTKVIEINKASALNLNKGDFNAAMRLSSAALDDINWWCVNISNSSAPVQRGTPSITLTTDASLVGWGADCLGLSTGGQWSEEELNFIINLELQAVGDHTQLFITHSKPFKPVACATIVRWIKTVLKLAGIDTDMFKAHSTRTASTSAAFSAGMPINDILKAAGWGNESVFGRFYQKKIAPSTYLGDTILQHLELTTKMATASLCGPCSEENKSLAATKYCSDCEERLCIDCAESHDRFKAFKSHHVIDLSTVTSNIQISAKKICNIHPDMLLDYFCTNHEIVCCRACIPNDHRKCQNVMPLEHASKDVKRSALFIDVMQDITHLITTLKDLYDNRESNLQSLAQTKSVITKQISEVKSRLLKQIDNLEHDLHAELSSLHRKHEMEINKQKEEISQVLDSLKANENEIDFLKGYGSNSQLFLSLHQQVTNSQSAEEKVQNIV</sequence>
<evidence type="ECO:0000313" key="6">
    <source>
        <dbReference type="Proteomes" id="UP000507470"/>
    </source>
</evidence>
<dbReference type="Gene3D" id="3.30.160.60">
    <property type="entry name" value="Classic Zinc Finger"/>
    <property type="match status" value="1"/>
</dbReference>
<dbReference type="InterPro" id="IPR011010">
    <property type="entry name" value="DNA_brk_join_enz"/>
</dbReference>
<dbReference type="GO" id="GO:0008270">
    <property type="term" value="F:zinc ion binding"/>
    <property type="evidence" value="ECO:0007669"/>
    <property type="project" value="UniProtKB-KW"/>
</dbReference>
<dbReference type="EMBL" id="CACVKT020001583">
    <property type="protein sequence ID" value="CAC5369294.1"/>
    <property type="molecule type" value="Genomic_DNA"/>
</dbReference>
<dbReference type="GO" id="GO:0006310">
    <property type="term" value="P:DNA recombination"/>
    <property type="evidence" value="ECO:0007669"/>
    <property type="project" value="UniProtKB-KW"/>
</dbReference>
<keyword evidence="2" id="KW-0862">Zinc</keyword>
<feature type="coiled-coil region" evidence="3">
    <location>
        <begin position="763"/>
        <end position="797"/>
    </location>
</feature>
<accession>A0A6J8AJU3</accession>
<evidence type="ECO:0000256" key="3">
    <source>
        <dbReference type="SAM" id="Coils"/>
    </source>
</evidence>
<feature type="domain" description="B box-type" evidence="4">
    <location>
        <begin position="650"/>
        <end position="692"/>
    </location>
</feature>
<organism evidence="5 6">
    <name type="scientific">Mytilus coruscus</name>
    <name type="common">Sea mussel</name>
    <dbReference type="NCBI Taxonomy" id="42192"/>
    <lineage>
        <taxon>Eukaryota</taxon>
        <taxon>Metazoa</taxon>
        <taxon>Spiralia</taxon>
        <taxon>Lophotrochozoa</taxon>
        <taxon>Mollusca</taxon>
        <taxon>Bivalvia</taxon>
        <taxon>Autobranchia</taxon>
        <taxon>Pteriomorphia</taxon>
        <taxon>Mytilida</taxon>
        <taxon>Mytiloidea</taxon>
        <taxon>Mytilidae</taxon>
        <taxon>Mytilinae</taxon>
        <taxon>Mytilus</taxon>
    </lineage>
</organism>
<dbReference type="InterPro" id="IPR000315">
    <property type="entry name" value="Znf_B-box"/>
</dbReference>
<dbReference type="CDD" id="cd19756">
    <property type="entry name" value="Bbox2"/>
    <property type="match status" value="1"/>
</dbReference>
<dbReference type="GO" id="GO:0015074">
    <property type="term" value="P:DNA integration"/>
    <property type="evidence" value="ECO:0007669"/>
    <property type="project" value="InterPro"/>
</dbReference>
<dbReference type="PANTHER" id="PTHR25462:SF296">
    <property type="entry name" value="MEIOTIC P26, ISOFORM F"/>
    <property type="match status" value="1"/>
</dbReference>
<keyword evidence="1" id="KW-0233">DNA recombination</keyword>
<dbReference type="GO" id="GO:0003677">
    <property type="term" value="F:DNA binding"/>
    <property type="evidence" value="ECO:0007669"/>
    <property type="project" value="InterPro"/>
</dbReference>
<reference evidence="5 6" key="1">
    <citation type="submission" date="2020-06" db="EMBL/GenBank/DDBJ databases">
        <authorList>
            <person name="Li R."/>
            <person name="Bekaert M."/>
        </authorList>
    </citation>
    <scope>NUCLEOTIDE SEQUENCE [LARGE SCALE GENOMIC DNA]</scope>
    <source>
        <strain evidence="6">wild</strain>
    </source>
</reference>
<dbReference type="PANTHER" id="PTHR25462">
    <property type="entry name" value="BONUS, ISOFORM C-RELATED"/>
    <property type="match status" value="1"/>
</dbReference>
<evidence type="ECO:0000256" key="2">
    <source>
        <dbReference type="PROSITE-ProRule" id="PRU00024"/>
    </source>
</evidence>
<dbReference type="InterPro" id="IPR047153">
    <property type="entry name" value="TRIM45/56/19-like"/>
</dbReference>
<dbReference type="SUPFAM" id="SSF56349">
    <property type="entry name" value="DNA breaking-rejoining enzymes"/>
    <property type="match status" value="1"/>
</dbReference>
<keyword evidence="2" id="KW-0479">Metal-binding</keyword>
<evidence type="ECO:0000259" key="4">
    <source>
        <dbReference type="PROSITE" id="PS50119"/>
    </source>
</evidence>
<dbReference type="Gene3D" id="1.10.443.10">
    <property type="entry name" value="Intergrase catalytic core"/>
    <property type="match status" value="1"/>
</dbReference>
<dbReference type="Proteomes" id="UP000507470">
    <property type="component" value="Unassembled WGS sequence"/>
</dbReference>
<dbReference type="SUPFAM" id="SSF57845">
    <property type="entry name" value="B-box zinc-binding domain"/>
    <property type="match status" value="1"/>
</dbReference>
<dbReference type="AlphaFoldDB" id="A0A6J8AJU3"/>
<dbReference type="PROSITE" id="PS50119">
    <property type="entry name" value="ZF_BBOX"/>
    <property type="match status" value="2"/>
</dbReference>
<dbReference type="OrthoDB" id="5800423at2759"/>
<protein>
    <recommendedName>
        <fullName evidence="4">B box-type domain-containing protein</fullName>
    </recommendedName>
</protein>
<name>A0A6J8AJU3_MYTCO</name>
<keyword evidence="6" id="KW-1185">Reference proteome</keyword>
<proteinExistence type="predicted"/>
<feature type="domain" description="B box-type" evidence="4">
    <location>
        <begin position="590"/>
        <end position="640"/>
    </location>
</feature>
<dbReference type="InterPro" id="IPR013762">
    <property type="entry name" value="Integrase-like_cat_sf"/>
</dbReference>
<dbReference type="CDD" id="cd19757">
    <property type="entry name" value="Bbox1"/>
    <property type="match status" value="1"/>
</dbReference>
<evidence type="ECO:0000313" key="5">
    <source>
        <dbReference type="EMBL" id="CAC5369294.1"/>
    </source>
</evidence>
<evidence type="ECO:0000256" key="1">
    <source>
        <dbReference type="ARBA" id="ARBA00023172"/>
    </source>
</evidence>
<gene>
    <name evidence="5" type="ORF">MCOR_8529</name>
</gene>
<keyword evidence="2" id="KW-0863">Zinc-finger</keyword>
<keyword evidence="3" id="KW-0175">Coiled coil</keyword>